<reference evidence="15 16" key="1">
    <citation type="submission" date="2019-02" db="EMBL/GenBank/DDBJ databases">
        <title>Deep-cultivation of Planctomycetes and their phenomic and genomic characterization uncovers novel biology.</title>
        <authorList>
            <person name="Wiegand S."/>
            <person name="Jogler M."/>
            <person name="Boedeker C."/>
            <person name="Pinto D."/>
            <person name="Vollmers J."/>
            <person name="Rivas-Marin E."/>
            <person name="Kohn T."/>
            <person name="Peeters S.H."/>
            <person name="Heuer A."/>
            <person name="Rast P."/>
            <person name="Oberbeckmann S."/>
            <person name="Bunk B."/>
            <person name="Jeske O."/>
            <person name="Meyerdierks A."/>
            <person name="Storesund J.E."/>
            <person name="Kallscheuer N."/>
            <person name="Luecker S."/>
            <person name="Lage O.M."/>
            <person name="Pohl T."/>
            <person name="Merkel B.J."/>
            <person name="Hornburger P."/>
            <person name="Mueller R.-W."/>
            <person name="Bruemmer F."/>
            <person name="Labrenz M."/>
            <person name="Spormann A.M."/>
            <person name="Op den Camp H."/>
            <person name="Overmann J."/>
            <person name="Amann R."/>
            <person name="Jetten M.S.M."/>
            <person name="Mascher T."/>
            <person name="Medema M.H."/>
            <person name="Devos D.P."/>
            <person name="Kaster A.-K."/>
            <person name="Ovreas L."/>
            <person name="Rohde M."/>
            <person name="Galperin M.Y."/>
            <person name="Jogler C."/>
        </authorList>
    </citation>
    <scope>NUCLEOTIDE SEQUENCE [LARGE SCALE GENOMIC DNA]</scope>
    <source>
        <strain evidence="15 16">FF011L</strain>
    </source>
</reference>
<dbReference type="AlphaFoldDB" id="A0A517MCA4"/>
<evidence type="ECO:0000256" key="12">
    <source>
        <dbReference type="SAM" id="MobiDB-lite"/>
    </source>
</evidence>
<evidence type="ECO:0000313" key="15">
    <source>
        <dbReference type="EMBL" id="QDS92524.1"/>
    </source>
</evidence>
<dbReference type="EMBL" id="CP036262">
    <property type="protein sequence ID" value="QDS92524.1"/>
    <property type="molecule type" value="Genomic_DNA"/>
</dbReference>
<dbReference type="Gene3D" id="2.170.130.10">
    <property type="entry name" value="TonB-dependent receptor, plug domain"/>
    <property type="match status" value="1"/>
</dbReference>
<evidence type="ECO:0000256" key="7">
    <source>
        <dbReference type="ARBA" id="ARBA00023136"/>
    </source>
</evidence>
<keyword evidence="4 10" id="KW-0812">Transmembrane</keyword>
<keyword evidence="2 10" id="KW-0813">Transport</keyword>
<comment type="similarity">
    <text evidence="10 11">Belongs to the TonB-dependent receptor family.</text>
</comment>
<evidence type="ECO:0000256" key="1">
    <source>
        <dbReference type="ARBA" id="ARBA00004571"/>
    </source>
</evidence>
<dbReference type="Proteomes" id="UP000320672">
    <property type="component" value="Chromosome"/>
</dbReference>
<evidence type="ECO:0000256" key="2">
    <source>
        <dbReference type="ARBA" id="ARBA00022448"/>
    </source>
</evidence>
<dbReference type="PROSITE" id="PS52016">
    <property type="entry name" value="TONB_DEPENDENT_REC_3"/>
    <property type="match status" value="1"/>
</dbReference>
<keyword evidence="5" id="KW-0732">Signal</keyword>
<feature type="region of interest" description="Disordered" evidence="12">
    <location>
        <begin position="68"/>
        <end position="88"/>
    </location>
</feature>
<keyword evidence="7 10" id="KW-0472">Membrane</keyword>
<sequence>MLLNGRILALATIVLAPVVLGFANLDTQVVFAQDFPQGPVDGNIAGQRSSPVADAVGGKLVDVDVLSRDTVGDSKPDETEDEDFDEDFDEDEDELDSLLDIADNDVGELANVNVRRNAAAPALQTEVTSVSRQKSTVGRSPAAIFVISSDMIRRSGARSVPDALRMAPGVEVARIDSSKWAVSIRGSNGRFANKLLVQIDGRTVYTPLFGGTFWDVQDLLLEDIERIEVSRGPGASVWGANAVNGVINIITKSASETLGTYVEAGAGTEDRGFVGARHGWQTESGVDMRVFGKWFDRDNGYVPGGAAHDEWEVSRGGFRADWKPDRDSTLTFQGDVYDGATGRENNYPAPPPIFSENFIEDADLAGWNTLLRYTQANGPDSEWSLQGYYDRTERGYPEKGFREDRDTVDVDFQHRFRWHDNHAVIWGASYRNTRDKLQNAPFFITFTPERRADDLFSYFVQDEITLLDDELFLTAGAKFIHSDYTPFEFQPTVRLLWTPNESQSIWCSYSRAVRLPTRVGDDVQLILQPRADLGGVFPIFTGNHDFVAEDLDAWEIGMRSQPTRRFSWDISAFYFDYDDLQSVQPGTPYFDPTIPAGFLPLNLSNDGEGRSYGFELTTNYELREWWRLYGCYSNLREEFNGDGTNADSSPNNQVYLQSSWDLEHNLSLDLIWRYVDNLPARQVPSYNTADARLGWTPSRNLEIALVGRNLLDPNHPEFASDSFTSNIATNVEREFYGMISLRY</sequence>
<dbReference type="Gene3D" id="2.40.170.20">
    <property type="entry name" value="TonB-dependent receptor, beta-barrel domain"/>
    <property type="match status" value="1"/>
</dbReference>
<dbReference type="InterPro" id="IPR037066">
    <property type="entry name" value="Plug_dom_sf"/>
</dbReference>
<keyword evidence="8 15" id="KW-0675">Receptor</keyword>
<evidence type="ECO:0000256" key="3">
    <source>
        <dbReference type="ARBA" id="ARBA00022452"/>
    </source>
</evidence>
<dbReference type="GO" id="GO:0009279">
    <property type="term" value="C:cell outer membrane"/>
    <property type="evidence" value="ECO:0007669"/>
    <property type="project" value="UniProtKB-SubCell"/>
</dbReference>
<organism evidence="15 16">
    <name type="scientific">Roseimaritima multifibrata</name>
    <dbReference type="NCBI Taxonomy" id="1930274"/>
    <lineage>
        <taxon>Bacteria</taxon>
        <taxon>Pseudomonadati</taxon>
        <taxon>Planctomycetota</taxon>
        <taxon>Planctomycetia</taxon>
        <taxon>Pirellulales</taxon>
        <taxon>Pirellulaceae</taxon>
        <taxon>Roseimaritima</taxon>
    </lineage>
</organism>
<dbReference type="CDD" id="cd01347">
    <property type="entry name" value="ligand_gated_channel"/>
    <property type="match status" value="1"/>
</dbReference>
<feature type="domain" description="TonB-dependent receptor plug" evidence="14">
    <location>
        <begin position="139"/>
        <end position="246"/>
    </location>
</feature>
<keyword evidence="16" id="KW-1185">Reference proteome</keyword>
<proteinExistence type="inferred from homology"/>
<name>A0A517MCA4_9BACT</name>
<feature type="compositionally biased region" description="Basic and acidic residues" evidence="12">
    <location>
        <begin position="68"/>
        <end position="77"/>
    </location>
</feature>
<dbReference type="GO" id="GO:0044718">
    <property type="term" value="P:siderophore transmembrane transport"/>
    <property type="evidence" value="ECO:0007669"/>
    <property type="project" value="TreeGrafter"/>
</dbReference>
<evidence type="ECO:0000256" key="6">
    <source>
        <dbReference type="ARBA" id="ARBA00023077"/>
    </source>
</evidence>
<evidence type="ECO:0000256" key="5">
    <source>
        <dbReference type="ARBA" id="ARBA00022729"/>
    </source>
</evidence>
<dbReference type="PANTHER" id="PTHR30069">
    <property type="entry name" value="TONB-DEPENDENT OUTER MEMBRANE RECEPTOR"/>
    <property type="match status" value="1"/>
</dbReference>
<dbReference type="SUPFAM" id="SSF56935">
    <property type="entry name" value="Porins"/>
    <property type="match status" value="1"/>
</dbReference>
<dbReference type="InterPro" id="IPR012910">
    <property type="entry name" value="Plug_dom"/>
</dbReference>
<feature type="compositionally biased region" description="Acidic residues" evidence="12">
    <location>
        <begin position="78"/>
        <end position="88"/>
    </location>
</feature>
<accession>A0A517MCA4</accession>
<evidence type="ECO:0000256" key="8">
    <source>
        <dbReference type="ARBA" id="ARBA00023170"/>
    </source>
</evidence>
<evidence type="ECO:0000256" key="9">
    <source>
        <dbReference type="ARBA" id="ARBA00023237"/>
    </source>
</evidence>
<evidence type="ECO:0000256" key="4">
    <source>
        <dbReference type="ARBA" id="ARBA00022692"/>
    </source>
</evidence>
<gene>
    <name evidence="15" type="primary">cirA_1</name>
    <name evidence="15" type="ORF">FF011L_12710</name>
</gene>
<dbReference type="Pfam" id="PF07715">
    <property type="entry name" value="Plug"/>
    <property type="match status" value="1"/>
</dbReference>
<comment type="subcellular location">
    <subcellularLocation>
        <location evidence="1 10">Cell outer membrane</location>
        <topology evidence="1 10">Multi-pass membrane protein</topology>
    </subcellularLocation>
</comment>
<dbReference type="GO" id="GO:0015344">
    <property type="term" value="F:siderophore uptake transmembrane transporter activity"/>
    <property type="evidence" value="ECO:0007669"/>
    <property type="project" value="TreeGrafter"/>
</dbReference>
<dbReference type="PANTHER" id="PTHR30069:SF29">
    <property type="entry name" value="HEMOGLOBIN AND HEMOGLOBIN-HAPTOGLOBIN-BINDING PROTEIN 1-RELATED"/>
    <property type="match status" value="1"/>
</dbReference>
<protein>
    <submittedName>
        <fullName evidence="15">Colicin I receptor</fullName>
    </submittedName>
</protein>
<evidence type="ECO:0000313" key="16">
    <source>
        <dbReference type="Proteomes" id="UP000320672"/>
    </source>
</evidence>
<evidence type="ECO:0000256" key="10">
    <source>
        <dbReference type="PROSITE-ProRule" id="PRU01360"/>
    </source>
</evidence>
<dbReference type="Pfam" id="PF00593">
    <property type="entry name" value="TonB_dep_Rec_b-barrel"/>
    <property type="match status" value="1"/>
</dbReference>
<dbReference type="InterPro" id="IPR036942">
    <property type="entry name" value="Beta-barrel_TonB_sf"/>
</dbReference>
<evidence type="ECO:0000259" key="14">
    <source>
        <dbReference type="Pfam" id="PF07715"/>
    </source>
</evidence>
<dbReference type="InterPro" id="IPR000531">
    <property type="entry name" value="Beta-barrel_TonB"/>
</dbReference>
<evidence type="ECO:0000259" key="13">
    <source>
        <dbReference type="Pfam" id="PF00593"/>
    </source>
</evidence>
<dbReference type="InterPro" id="IPR039426">
    <property type="entry name" value="TonB-dep_rcpt-like"/>
</dbReference>
<keyword evidence="3 10" id="KW-1134">Transmembrane beta strand</keyword>
<keyword evidence="6 11" id="KW-0798">TonB box</keyword>
<dbReference type="KEGG" id="rml:FF011L_12710"/>
<evidence type="ECO:0000256" key="11">
    <source>
        <dbReference type="RuleBase" id="RU003357"/>
    </source>
</evidence>
<feature type="domain" description="TonB-dependent receptor-like beta-barrel" evidence="13">
    <location>
        <begin position="328"/>
        <end position="710"/>
    </location>
</feature>
<keyword evidence="9 10" id="KW-0998">Cell outer membrane</keyword>